<evidence type="ECO:0000313" key="3">
    <source>
        <dbReference type="Proteomes" id="UP000031668"/>
    </source>
</evidence>
<dbReference type="EMBL" id="JWZT01004259">
    <property type="protein sequence ID" value="KII64475.1"/>
    <property type="molecule type" value="Genomic_DNA"/>
</dbReference>
<evidence type="ECO:0000313" key="2">
    <source>
        <dbReference type="EMBL" id="KII64475.1"/>
    </source>
</evidence>
<name>A0A0C2MJE7_THEKT</name>
<accession>A0A0C2MJE7</accession>
<dbReference type="Proteomes" id="UP000031668">
    <property type="component" value="Unassembled WGS sequence"/>
</dbReference>
<protein>
    <submittedName>
        <fullName evidence="2">Uncharacterized protein</fullName>
    </submittedName>
</protein>
<gene>
    <name evidence="2" type="ORF">RF11_03883</name>
</gene>
<feature type="region of interest" description="Disordered" evidence="1">
    <location>
        <begin position="170"/>
        <end position="233"/>
    </location>
</feature>
<sequence>MQALDRFMARGNHKNPVWAEITQKLIQTLRMPRWWLLRVVDSGEEWVIGMGISWEAGLVLLARRQGATPDYNARLADIRCTCANSNAKSEMDYYINREAMPKGKLAIDRRGGRAVRGLRVFFSQCDSDTPYRRDACIDPLGRLCANLGNELELGRYHKWGKIANVLKSRDKVRKEKKRERRSPEENRRKRSRKSSDRKYKPRDRTQDEKIRKASKKSHESNPETPSVVDNEEMMRKMMGFATFETTKVSCS</sequence>
<evidence type="ECO:0000256" key="1">
    <source>
        <dbReference type="SAM" id="MobiDB-lite"/>
    </source>
</evidence>
<feature type="compositionally biased region" description="Basic and acidic residues" evidence="1">
    <location>
        <begin position="181"/>
        <end position="221"/>
    </location>
</feature>
<organism evidence="2 3">
    <name type="scientific">Thelohanellus kitauei</name>
    <name type="common">Myxosporean</name>
    <dbReference type="NCBI Taxonomy" id="669202"/>
    <lineage>
        <taxon>Eukaryota</taxon>
        <taxon>Metazoa</taxon>
        <taxon>Cnidaria</taxon>
        <taxon>Myxozoa</taxon>
        <taxon>Myxosporea</taxon>
        <taxon>Bivalvulida</taxon>
        <taxon>Platysporina</taxon>
        <taxon>Myxobolidae</taxon>
        <taxon>Thelohanellus</taxon>
    </lineage>
</organism>
<proteinExistence type="predicted"/>
<reference evidence="2 3" key="1">
    <citation type="journal article" date="2014" name="Genome Biol. Evol.">
        <title>The genome of the myxosporean Thelohanellus kitauei shows adaptations to nutrient acquisition within its fish host.</title>
        <authorList>
            <person name="Yang Y."/>
            <person name="Xiong J."/>
            <person name="Zhou Z."/>
            <person name="Huo F."/>
            <person name="Miao W."/>
            <person name="Ran C."/>
            <person name="Liu Y."/>
            <person name="Zhang J."/>
            <person name="Feng J."/>
            <person name="Wang M."/>
            <person name="Wang M."/>
            <person name="Wang L."/>
            <person name="Yao B."/>
        </authorList>
    </citation>
    <scope>NUCLEOTIDE SEQUENCE [LARGE SCALE GENOMIC DNA]</scope>
    <source>
        <strain evidence="2">Wuqing</strain>
    </source>
</reference>
<comment type="caution">
    <text evidence="2">The sequence shown here is derived from an EMBL/GenBank/DDBJ whole genome shotgun (WGS) entry which is preliminary data.</text>
</comment>
<keyword evidence="3" id="KW-1185">Reference proteome</keyword>
<dbReference type="AlphaFoldDB" id="A0A0C2MJE7"/>